<proteinExistence type="predicted"/>
<gene>
    <name evidence="1" type="ORF">BJP34_22230</name>
</gene>
<dbReference type="Proteomes" id="UP000177870">
    <property type="component" value="Chromosome"/>
</dbReference>
<reference evidence="2" key="1">
    <citation type="submission" date="2016-10" db="EMBL/GenBank/DDBJ databases">
        <title>Comparative genomics uncovers the prolific and rare metabolic potential of the cyanobacterial genus Moorea.</title>
        <authorList>
            <person name="Leao T."/>
            <person name="Castelao G."/>
            <person name="Korobeynikov A."/>
            <person name="Monroe E.A."/>
            <person name="Podell S."/>
            <person name="Glukhov E."/>
            <person name="Allen E."/>
            <person name="Gerwick W.H."/>
            <person name="Gerwick L."/>
        </authorList>
    </citation>
    <scope>NUCLEOTIDE SEQUENCE [LARGE SCALE GENOMIC DNA]</scope>
    <source>
        <strain evidence="2">PAL-8-15-08-1</strain>
    </source>
</reference>
<protein>
    <submittedName>
        <fullName evidence="1">Uncharacterized protein</fullName>
    </submittedName>
</protein>
<dbReference type="AlphaFoldDB" id="A0A1D8TVW6"/>
<dbReference type="RefSeq" id="WP_070394222.1">
    <property type="nucleotide sequence ID" value="NZ_CP017599.1"/>
</dbReference>
<dbReference type="EMBL" id="CP017599">
    <property type="protein sequence ID" value="AOX01789.1"/>
    <property type="molecule type" value="Genomic_DNA"/>
</dbReference>
<evidence type="ECO:0000313" key="2">
    <source>
        <dbReference type="Proteomes" id="UP000177870"/>
    </source>
</evidence>
<accession>A0A1D8TVW6</accession>
<name>A0A1D8TVW6_9CYAN</name>
<organism evidence="1 2">
    <name type="scientific">Moorena producens PAL-8-15-08-1</name>
    <dbReference type="NCBI Taxonomy" id="1458985"/>
    <lineage>
        <taxon>Bacteria</taxon>
        <taxon>Bacillati</taxon>
        <taxon>Cyanobacteriota</taxon>
        <taxon>Cyanophyceae</taxon>
        <taxon>Coleofasciculales</taxon>
        <taxon>Coleofasciculaceae</taxon>
        <taxon>Moorena</taxon>
    </lineage>
</organism>
<evidence type="ECO:0000313" key="1">
    <source>
        <dbReference type="EMBL" id="AOX01789.1"/>
    </source>
</evidence>
<dbReference type="KEGG" id="mpro:BJP34_22230"/>
<sequence>MTVPCSLFPVPFAKDYNSTTNHQDFLMADITLGDLITLIFREITDTLEKTSDRGSDRGAEPLKLQVTDVDVEIPAHLRLQTDPQSLPEKSTRVIVTMPSARETEPVGRNGRIRITITTDT</sequence>